<evidence type="ECO:0000313" key="2">
    <source>
        <dbReference type="EMBL" id="VGL97884.1"/>
    </source>
</evidence>
<organism evidence="2">
    <name type="scientific">Klebsiella pneumoniae</name>
    <dbReference type="NCBI Taxonomy" id="573"/>
    <lineage>
        <taxon>Bacteria</taxon>
        <taxon>Pseudomonadati</taxon>
        <taxon>Pseudomonadota</taxon>
        <taxon>Gammaproteobacteria</taxon>
        <taxon>Enterobacterales</taxon>
        <taxon>Enterobacteriaceae</taxon>
        <taxon>Klebsiella/Raoultella group</taxon>
        <taxon>Klebsiella</taxon>
        <taxon>Klebsiella pneumoniae complex</taxon>
    </lineage>
</organism>
<name>A0A486EV91_KLEPN</name>
<accession>A0A486EV91</accession>
<keyword evidence="1" id="KW-0812">Transmembrane</keyword>
<reference evidence="2" key="1">
    <citation type="submission" date="2019-03" db="EMBL/GenBank/DDBJ databases">
        <authorList>
            <consortium name="Pathogen Informatics"/>
        </authorList>
    </citation>
    <scope>NUCLEOTIDE SEQUENCE</scope>
    <source>
        <strain evidence="2">5012STDY7626444</strain>
    </source>
</reference>
<protein>
    <recommendedName>
        <fullName evidence="3">Phage abortive infection protein</fullName>
    </recommendedName>
</protein>
<dbReference type="AlphaFoldDB" id="A0A486EV91"/>
<gene>
    <name evidence="2" type="ORF">SAMEA4873646_05347</name>
</gene>
<evidence type="ECO:0000256" key="1">
    <source>
        <dbReference type="SAM" id="Phobius"/>
    </source>
</evidence>
<evidence type="ECO:0008006" key="3">
    <source>
        <dbReference type="Google" id="ProtNLM"/>
    </source>
</evidence>
<dbReference type="EMBL" id="CAAHCP010000038">
    <property type="protein sequence ID" value="VGL97884.1"/>
    <property type="molecule type" value="Genomic_DNA"/>
</dbReference>
<dbReference type="RefSeq" id="WP_142760889.1">
    <property type="nucleotide sequence ID" value="NZ_JACYGQ010000002.1"/>
</dbReference>
<keyword evidence="1" id="KW-1133">Transmembrane helix</keyword>
<feature type="transmembrane region" description="Helical" evidence="1">
    <location>
        <begin position="42"/>
        <end position="62"/>
    </location>
</feature>
<proteinExistence type="predicted"/>
<feature type="transmembrane region" description="Helical" evidence="1">
    <location>
        <begin position="7"/>
        <end position="30"/>
    </location>
</feature>
<keyword evidence="1" id="KW-0472">Membrane</keyword>
<sequence length="275" mass="32349">MRTLNIIYTFLVFFLVIGFLFFIFKISIHYPNSMKDVKITDWLSVAFNFIMALLAIWGVFYARNWRESLTESKALEEATNLKYKVLMNANQAFFILTPSGIQHYLPDHENSPVFDDYNTEGLFNSLHDMCKKLDCVRDAIYELNVSREKLVFFGWDFCTDKKNEFIKVVKSVDNLYLSRFELEYIINTVLSKHGVVYNDSFGFPVYKHNREKVDLDDLIKILNGDFVTSKKLDEFSHILKEIMDIRNLSLNAIEVLRNCNDTIHDLIEPINIFRK</sequence>